<feature type="compositionally biased region" description="Basic and acidic residues" evidence="1">
    <location>
        <begin position="165"/>
        <end position="186"/>
    </location>
</feature>
<feature type="compositionally biased region" description="Low complexity" evidence="1">
    <location>
        <begin position="193"/>
        <end position="207"/>
    </location>
</feature>
<dbReference type="PANTHER" id="PTHR28527">
    <property type="entry name" value="MATING-TYPE SWITCHING PROTEIN SWI2-RELATED"/>
    <property type="match status" value="1"/>
</dbReference>
<dbReference type="GO" id="GO:0006310">
    <property type="term" value="P:DNA recombination"/>
    <property type="evidence" value="ECO:0007669"/>
    <property type="project" value="TreeGrafter"/>
</dbReference>
<evidence type="ECO:0000256" key="1">
    <source>
        <dbReference type="SAM" id="MobiDB-lite"/>
    </source>
</evidence>
<proteinExistence type="predicted"/>
<dbReference type="PANTHER" id="PTHR28527:SF1">
    <property type="entry name" value="SWI5-DEPENDENT RECOMBINATION DNA REPAIR PROTEIN 1"/>
    <property type="match status" value="1"/>
</dbReference>
<reference evidence="2 3" key="1">
    <citation type="submission" date="2023-06" db="EMBL/GenBank/DDBJ databases">
        <title>Black Yeasts Isolated from many extreme environments.</title>
        <authorList>
            <person name="Coleine C."/>
            <person name="Stajich J.E."/>
            <person name="Selbmann L."/>
        </authorList>
    </citation>
    <scope>NUCLEOTIDE SEQUENCE [LARGE SCALE GENOMIC DNA]</scope>
    <source>
        <strain evidence="2 3">CCFEE 5887</strain>
    </source>
</reference>
<protein>
    <recommendedName>
        <fullName evidence="4">Swi5-dependent recombination DNA repair protein 1</fullName>
    </recommendedName>
</protein>
<feature type="region of interest" description="Disordered" evidence="1">
    <location>
        <begin position="1"/>
        <end position="83"/>
    </location>
</feature>
<evidence type="ECO:0000313" key="3">
    <source>
        <dbReference type="Proteomes" id="UP001345827"/>
    </source>
</evidence>
<organism evidence="2 3">
    <name type="scientific">Vermiconidia calcicola</name>
    <dbReference type="NCBI Taxonomy" id="1690605"/>
    <lineage>
        <taxon>Eukaryota</taxon>
        <taxon>Fungi</taxon>
        <taxon>Dikarya</taxon>
        <taxon>Ascomycota</taxon>
        <taxon>Pezizomycotina</taxon>
        <taxon>Dothideomycetes</taxon>
        <taxon>Dothideomycetidae</taxon>
        <taxon>Mycosphaerellales</taxon>
        <taxon>Extremaceae</taxon>
        <taxon>Vermiconidia</taxon>
    </lineage>
</organism>
<evidence type="ECO:0000313" key="2">
    <source>
        <dbReference type="EMBL" id="KAK5534624.1"/>
    </source>
</evidence>
<dbReference type="Gene3D" id="6.10.140.1020">
    <property type="match status" value="1"/>
</dbReference>
<feature type="compositionally biased region" description="Basic and acidic residues" evidence="1">
    <location>
        <begin position="24"/>
        <end position="36"/>
    </location>
</feature>
<feature type="compositionally biased region" description="Polar residues" evidence="1">
    <location>
        <begin position="39"/>
        <end position="61"/>
    </location>
</feature>
<dbReference type="AlphaFoldDB" id="A0AAV9Q7Y0"/>
<name>A0AAV9Q7Y0_9PEZI</name>
<evidence type="ECO:0008006" key="4">
    <source>
        <dbReference type="Google" id="ProtNLM"/>
    </source>
</evidence>
<feature type="compositionally biased region" description="Polar residues" evidence="1">
    <location>
        <begin position="70"/>
        <end position="80"/>
    </location>
</feature>
<sequence>MHPAKRRRLDQSTASLTKPFRSPLRKDSNNPSHKPDITSPDTKLQQDTKLSPLVTTSNDPAGTTKKPHGSASTGSAGTTNAEHRDLHKEQVALTLYLKKLCQSLDVAEQALQIETSNQIVQLQVLISKWKAVARDVAEQVFDDTKERIDHMGGFKAWRHRAQDDARFWNQDEKTSHPSRDSGRDENDSQPEIATADTDNFDAANNSSNEEDQDPNSFTMETMLRQMNIDLQLIGYDKESEGWLV</sequence>
<gene>
    <name evidence="2" type="ORF">LTR25_006656</name>
</gene>
<accession>A0AAV9Q7Y0</accession>
<keyword evidence="3" id="KW-1185">Reference proteome</keyword>
<dbReference type="Proteomes" id="UP001345827">
    <property type="component" value="Unassembled WGS sequence"/>
</dbReference>
<comment type="caution">
    <text evidence="2">The sequence shown here is derived from an EMBL/GenBank/DDBJ whole genome shotgun (WGS) entry which is preliminary data.</text>
</comment>
<dbReference type="EMBL" id="JAXLQG010000011">
    <property type="protein sequence ID" value="KAK5534624.1"/>
    <property type="molecule type" value="Genomic_DNA"/>
</dbReference>
<feature type="region of interest" description="Disordered" evidence="1">
    <location>
        <begin position="165"/>
        <end position="215"/>
    </location>
</feature>